<evidence type="ECO:0000313" key="1">
    <source>
        <dbReference type="EMBL" id="MCZ4244025.1"/>
    </source>
</evidence>
<comment type="caution">
    <text evidence="1">The sequence shown here is derived from an EMBL/GenBank/DDBJ whole genome shotgun (WGS) entry which is preliminary data.</text>
</comment>
<accession>A0ABT4L7Y8</accession>
<evidence type="ECO:0000313" key="2">
    <source>
        <dbReference type="Proteomes" id="UP001144347"/>
    </source>
</evidence>
<dbReference type="Proteomes" id="UP001144347">
    <property type="component" value="Unassembled WGS sequence"/>
</dbReference>
<organism evidence="1 2">
    <name type="scientific">Pedobacter punctiformis</name>
    <dbReference type="NCBI Taxonomy" id="3004097"/>
    <lineage>
        <taxon>Bacteria</taxon>
        <taxon>Pseudomonadati</taxon>
        <taxon>Bacteroidota</taxon>
        <taxon>Sphingobacteriia</taxon>
        <taxon>Sphingobacteriales</taxon>
        <taxon>Sphingobacteriaceae</taxon>
        <taxon>Pedobacter</taxon>
    </lineage>
</organism>
<sequence length="229" mass="26243">MSNNPYQQILNKLEEKASLKQQVYRNTVEVFELAKSTLSGIEKQLKADYSHKDISVQIVYKENNEFEIQLKFSGDVLVISMHSNIFTFDKANSIYETKYVKDDESRAFFGVIYLHNFLADSIKYNRLSDVGFLIARILVNKEQHFMVEGEGQLGFLYEDLSANVVSETILKEIFEKAILHCLSDDLLLQPMATEKAITLNQKQSMLGNSGYPTGKQLGYQFKAQLKQND</sequence>
<gene>
    <name evidence="1" type="ORF">O0955_08405</name>
</gene>
<dbReference type="EMBL" id="JAPWGM010000002">
    <property type="protein sequence ID" value="MCZ4244025.1"/>
    <property type="molecule type" value="Genomic_DNA"/>
</dbReference>
<protein>
    <submittedName>
        <fullName evidence="1">Uncharacterized protein</fullName>
    </submittedName>
</protein>
<name>A0ABT4L7Y8_9SPHI</name>
<keyword evidence="2" id="KW-1185">Reference proteome</keyword>
<dbReference type="RefSeq" id="WP_269427090.1">
    <property type="nucleotide sequence ID" value="NZ_JAPWGM010000002.1"/>
</dbReference>
<reference evidence="1" key="1">
    <citation type="submission" date="2022-12" db="EMBL/GenBank/DDBJ databases">
        <title>Genome sequence of HCMS5-2.</title>
        <authorList>
            <person name="Woo H."/>
        </authorList>
    </citation>
    <scope>NUCLEOTIDE SEQUENCE</scope>
    <source>
        <strain evidence="1">HCMS5-2</strain>
    </source>
</reference>
<proteinExistence type="predicted"/>